<dbReference type="Proteomes" id="UP001295469">
    <property type="component" value="Chromosome C04"/>
</dbReference>
<evidence type="ECO:0000313" key="1">
    <source>
        <dbReference type="EMBL" id="CAF1860927.1"/>
    </source>
</evidence>
<dbReference type="AlphaFoldDB" id="A0A816K3K7"/>
<accession>A0A816K3K7</accession>
<sequence>WFTFQKQQYKDRDIKLTDIIGYILETCGTEVFVFSYFLCLIKQNHGITLALQTSTYRQDILASETDPSFYLNLRSFVFCVDSRPSCWLSQHAVDGGLSKWLDIYSVLMVRVLVNWFPNIPWDRQPLSAIRDVCDPYLNLFRNIIPFVFVVYLSLWEDAASMFSGVLTPAERTQSVMVDTIVNPKIFGGERSKNSKVFRPVMEEEIRKKKVESWCKAVERTFDRILECVIVEAWLKRSRKKWGLRPMKGNALGVNKSWHGGLFCGAGSGCGGGGVIDVVGASAMYVALCMMQKIMLLLLSMNSKYLLELDPSPTNINVQFFFIFFPFRCST</sequence>
<reference evidence="1" key="1">
    <citation type="submission" date="2021-01" db="EMBL/GenBank/DDBJ databases">
        <authorList>
            <consortium name="Genoscope - CEA"/>
            <person name="William W."/>
        </authorList>
    </citation>
    <scope>NUCLEOTIDE SEQUENCE</scope>
</reference>
<dbReference type="Pfam" id="PF02325">
    <property type="entry name" value="CCB3_YggT"/>
    <property type="match status" value="1"/>
</dbReference>
<dbReference type="PANTHER" id="PTHR33219:SF15">
    <property type="entry name" value="YLMG HOMOLOG PROTEIN 1-2, CHLOROPLASTIC"/>
    <property type="match status" value="1"/>
</dbReference>
<dbReference type="InterPro" id="IPR003425">
    <property type="entry name" value="CCB3/YggT"/>
</dbReference>
<organism evidence="1">
    <name type="scientific">Brassica napus</name>
    <name type="common">Rape</name>
    <dbReference type="NCBI Taxonomy" id="3708"/>
    <lineage>
        <taxon>Eukaryota</taxon>
        <taxon>Viridiplantae</taxon>
        <taxon>Streptophyta</taxon>
        <taxon>Embryophyta</taxon>
        <taxon>Tracheophyta</taxon>
        <taxon>Spermatophyta</taxon>
        <taxon>Magnoliopsida</taxon>
        <taxon>eudicotyledons</taxon>
        <taxon>Gunneridae</taxon>
        <taxon>Pentapetalae</taxon>
        <taxon>rosids</taxon>
        <taxon>malvids</taxon>
        <taxon>Brassicales</taxon>
        <taxon>Brassicaceae</taxon>
        <taxon>Brassiceae</taxon>
        <taxon>Brassica</taxon>
    </lineage>
</organism>
<proteinExistence type="predicted"/>
<dbReference type="GO" id="GO:0016020">
    <property type="term" value="C:membrane"/>
    <property type="evidence" value="ECO:0007669"/>
    <property type="project" value="InterPro"/>
</dbReference>
<feature type="non-terminal residue" evidence="1">
    <location>
        <position position="330"/>
    </location>
</feature>
<dbReference type="PANTHER" id="PTHR33219">
    <property type="entry name" value="YLMG HOMOLOG PROTEIN 2, CHLOROPLASTIC"/>
    <property type="match status" value="1"/>
</dbReference>
<name>A0A816K3K7_BRANA</name>
<gene>
    <name evidence="1" type="ORF">DARMORV10_C04P52640.1</name>
</gene>
<dbReference type="EMBL" id="HG994368">
    <property type="protein sequence ID" value="CAF1860927.1"/>
    <property type="molecule type" value="Genomic_DNA"/>
</dbReference>
<protein>
    <submittedName>
        <fullName evidence="1">(rape) hypothetical protein</fullName>
    </submittedName>
</protein>